<evidence type="ECO:0000259" key="5">
    <source>
        <dbReference type="Pfam" id="PF01011"/>
    </source>
</evidence>
<dbReference type="PANTHER" id="PTHR32303:SF4">
    <property type="entry name" value="QUINOPROTEIN GLUCOSE DEHYDROGENASE"/>
    <property type="match status" value="1"/>
</dbReference>
<evidence type="ECO:0000256" key="4">
    <source>
        <dbReference type="SAM" id="Phobius"/>
    </source>
</evidence>
<feature type="domain" description="Pyrrolo-quinoline quinone repeat" evidence="5">
    <location>
        <begin position="154"/>
        <end position="736"/>
    </location>
</feature>
<dbReference type="InterPro" id="IPR018391">
    <property type="entry name" value="PQQ_b-propeller_rpt"/>
</dbReference>
<comment type="cofactor">
    <cofactor evidence="1">
        <name>pyrroloquinoline quinone</name>
        <dbReference type="ChEBI" id="CHEBI:58442"/>
    </cofactor>
</comment>
<keyword evidence="4" id="KW-0812">Transmembrane</keyword>
<keyword evidence="7" id="KW-1185">Reference proteome</keyword>
<dbReference type="SMART" id="SM00564">
    <property type="entry name" value="PQQ"/>
    <property type="match status" value="5"/>
</dbReference>
<gene>
    <name evidence="6" type="ORF">MTR64_15770</name>
</gene>
<keyword evidence="4" id="KW-1133">Transmembrane helix</keyword>
<comment type="caution">
    <text evidence="6">The sequence shown here is derived from an EMBL/GenBank/DDBJ whole genome shotgun (WGS) entry which is preliminary data.</text>
</comment>
<accession>A0ABT0B4U7</accession>
<keyword evidence="4" id="KW-0472">Membrane</keyword>
<dbReference type="InterPro" id="IPR011047">
    <property type="entry name" value="Quinoprotein_ADH-like_sf"/>
</dbReference>
<feature type="transmembrane region" description="Helical" evidence="4">
    <location>
        <begin position="58"/>
        <end position="74"/>
    </location>
</feature>
<dbReference type="RefSeq" id="WP_243995363.1">
    <property type="nucleotide sequence ID" value="NZ_JALHLE010000027.1"/>
</dbReference>
<evidence type="ECO:0000313" key="6">
    <source>
        <dbReference type="EMBL" id="MCJ2180028.1"/>
    </source>
</evidence>
<comment type="similarity">
    <text evidence="2">Belongs to the bacterial PQQ dehydrogenase family.</text>
</comment>
<reference evidence="6" key="1">
    <citation type="submission" date="2022-03" db="EMBL/GenBank/DDBJ databases">
        <title>Identification of a novel bacterium isolated from mangrove sediments.</title>
        <authorList>
            <person name="Pan X."/>
        </authorList>
    </citation>
    <scope>NUCLEOTIDE SEQUENCE</scope>
    <source>
        <strain evidence="6">B2580</strain>
    </source>
</reference>
<dbReference type="Pfam" id="PF01011">
    <property type="entry name" value="PQQ"/>
    <property type="match status" value="1"/>
</dbReference>
<feature type="transmembrane region" description="Helical" evidence="4">
    <location>
        <begin position="33"/>
        <end position="51"/>
    </location>
</feature>
<sequence>MARIGIAVFAAFLTLVGATLAVGGGVLAADGGSLYYLPAGLAVLVSAFGLFRRARYAAAVYGAMLAGTLVWSVWEAGFDPWALMPRLGGPALVGLLFLLPAVRRATGAPRWWTGLPAVLALALLGGTIIRLQTSESGLPGAASVPALAGVDGTWRHWGKDIGGLKYAATDQINTGNVGKLKLAWRYDSDIPPGPLVSLEAAPIAMDGRLYMCLESGTMTALDQDTGKEIWRYRSLPKDAPFLGWKCRGAAYYASAKAGECARQLFITTAAGQLAAIDADNGRPCSGFAKNGIADLREGMGKAHIEDALPTSPPTVVNGVVVVGQSISDFGSIDSPSGVIRGYDAETGALRWAWDAGRPGQTLLNPGETYTRDTPNAWGVFSGDEKLGLVYVGTGNSPPDYFSGSRSKVADDFTDNIVAIDVATGQLRWRFKTVNHDLWDYDIAAQSVAVDLPGKVPALIVPTKRGQIFVLDRRTGKPIDPVVQKPVPQGGVEGEWTAATQPYTTGFPSVSGPRLQEKDMWGITPLDQMACRIQFRRARYEGDFTPITTQPTITYPAVGGGINWGSVSVDPQRGLLVVNALRLANLNQLERRKPGEVAKGGFEGRVITFPQEGTPYAFKSFPFLSPIFVPCQQPPFGTISVFNLATRKLVWEKPLGTAAGSGPLGLASHVPLLMGAPNFGGSVSTAGGLTFIAAAQDRTLRAFDIANGKELWSATLPSVGAANPISYVSPKTGRQYVVIAAGGHFTIPGPHASAIMAYALPQK</sequence>
<feature type="transmembrane region" description="Helical" evidence="4">
    <location>
        <begin position="111"/>
        <end position="129"/>
    </location>
</feature>
<evidence type="ECO:0000313" key="7">
    <source>
        <dbReference type="Proteomes" id="UP001162880"/>
    </source>
</evidence>
<dbReference type="PANTHER" id="PTHR32303">
    <property type="entry name" value="QUINOPROTEIN ALCOHOL DEHYDROGENASE (CYTOCHROME C)"/>
    <property type="match status" value="1"/>
</dbReference>
<protein>
    <submittedName>
        <fullName evidence="6">PQQ-binding-like beta-propeller repeat protein</fullName>
    </submittedName>
</protein>
<dbReference type="SUPFAM" id="SSF50998">
    <property type="entry name" value="Quinoprotein alcohol dehydrogenase-like"/>
    <property type="match status" value="1"/>
</dbReference>
<evidence type="ECO:0000256" key="2">
    <source>
        <dbReference type="ARBA" id="ARBA00008156"/>
    </source>
</evidence>
<keyword evidence="3" id="KW-0560">Oxidoreductase</keyword>
<evidence type="ECO:0000256" key="3">
    <source>
        <dbReference type="ARBA" id="ARBA00023002"/>
    </source>
</evidence>
<organism evidence="6 7">
    <name type="scientific">Novosphingobium album</name>
    <name type="common">ex Hu et al. 2023</name>
    <dbReference type="NCBI Taxonomy" id="2930093"/>
    <lineage>
        <taxon>Bacteria</taxon>
        <taxon>Pseudomonadati</taxon>
        <taxon>Pseudomonadota</taxon>
        <taxon>Alphaproteobacteria</taxon>
        <taxon>Sphingomonadales</taxon>
        <taxon>Sphingomonadaceae</taxon>
        <taxon>Novosphingobium</taxon>
    </lineage>
</organism>
<dbReference type="InterPro" id="IPR017511">
    <property type="entry name" value="PQQ_mDH"/>
</dbReference>
<feature type="transmembrane region" description="Helical" evidence="4">
    <location>
        <begin position="80"/>
        <end position="99"/>
    </location>
</feature>
<dbReference type="InterPro" id="IPR002372">
    <property type="entry name" value="PQQ_rpt_dom"/>
</dbReference>
<dbReference type="Gene3D" id="2.140.10.10">
    <property type="entry name" value="Quinoprotein alcohol dehydrogenase-like superfamily"/>
    <property type="match status" value="1"/>
</dbReference>
<proteinExistence type="inferred from homology"/>
<dbReference type="EMBL" id="JALHLE010000027">
    <property type="protein sequence ID" value="MCJ2180028.1"/>
    <property type="molecule type" value="Genomic_DNA"/>
</dbReference>
<evidence type="ECO:0000256" key="1">
    <source>
        <dbReference type="ARBA" id="ARBA00001931"/>
    </source>
</evidence>
<dbReference type="CDD" id="cd10280">
    <property type="entry name" value="PQQ_mGDH"/>
    <property type="match status" value="1"/>
</dbReference>
<name>A0ABT0B4U7_9SPHN</name>
<dbReference type="Proteomes" id="UP001162880">
    <property type="component" value="Unassembled WGS sequence"/>
</dbReference>